<feature type="transmembrane region" description="Helical" evidence="6">
    <location>
        <begin position="41"/>
        <end position="59"/>
    </location>
</feature>
<keyword evidence="3 6" id="KW-0812">Transmembrane</keyword>
<feature type="transmembrane region" description="Helical" evidence="6">
    <location>
        <begin position="7"/>
        <end position="29"/>
    </location>
</feature>
<feature type="transmembrane region" description="Helical" evidence="6">
    <location>
        <begin position="80"/>
        <end position="99"/>
    </location>
</feature>
<dbReference type="RefSeq" id="WP_095219411.1">
    <property type="nucleotide sequence ID" value="NZ_NPBJ01000021.1"/>
</dbReference>
<feature type="transmembrane region" description="Helical" evidence="6">
    <location>
        <begin position="212"/>
        <end position="231"/>
    </location>
</feature>
<feature type="transmembrane region" description="Helical" evidence="6">
    <location>
        <begin position="173"/>
        <end position="191"/>
    </location>
</feature>
<feature type="transmembrane region" description="Helical" evidence="6">
    <location>
        <begin position="409"/>
        <end position="429"/>
    </location>
</feature>
<evidence type="ECO:0000256" key="4">
    <source>
        <dbReference type="ARBA" id="ARBA00022989"/>
    </source>
</evidence>
<sequence>MNNFVKRLIAFSAGPIIGAGISFITIPLTTYFISPEEYGKASLFVLFQMLFATIIYLGLDQSYTREYNESDNKKVLLQNALIIPLLLSLFLFLLIAIFHKNVSLLLFKSEIYTIPVLLFGIMIIFMVTERFILLSVRMEEKALEYSILNILVKFVTLIGTLVIVYFVRRDFLTVIYSATLGQIIGDMFLIIKYRDLLNFRHYKPDFSLKKNMLKFGLPILVAASITSLLNSLDRIFLRTYSDFYQLGIYTATLRIVATLNIVQNSFTSFWVPTAYRWHQSGKDIKYFKIVSDGILFVMSMLFMFIVTFKDFIVTLLSSEYIDAKFIVAFLCLQPIMYTVSETTCLGIVFSRKSYMNIWISLLSIIPNIVLNILLTPIYGAIGTAIATAVSYFVFFWGRTYFSRRTGLKFNVIKHLVVFCLVFVVCFINLTKNNEVLYWNILLTLFIGAVQYKTIKNTIPFLVKKNIEK</sequence>
<evidence type="ECO:0000313" key="8">
    <source>
        <dbReference type="Proteomes" id="UP000216852"/>
    </source>
</evidence>
<reference evidence="7 8" key="1">
    <citation type="submission" date="2017-07" db="EMBL/GenBank/DDBJ databases">
        <title>Isolation and whole genome analysis of endospore-forming bacteria from heroin.</title>
        <authorList>
            <person name="Kalinowski J."/>
            <person name="Ahrens B."/>
            <person name="Al-Dilaimi A."/>
            <person name="Winkler A."/>
            <person name="Wibberg D."/>
            <person name="Schleenbecker U."/>
            <person name="Ruckert C."/>
            <person name="Wolfel R."/>
            <person name="Grass G."/>
        </authorList>
    </citation>
    <scope>NUCLEOTIDE SEQUENCE [LARGE SCALE GENOMIC DNA]</scope>
    <source>
        <strain evidence="7 8">7517-1</strain>
    </source>
</reference>
<comment type="caution">
    <text evidence="7">The sequence shown here is derived from an EMBL/GenBank/DDBJ whole genome shotgun (WGS) entry which is preliminary data.</text>
</comment>
<feature type="transmembrane region" description="Helical" evidence="6">
    <location>
        <begin position="111"/>
        <end position="133"/>
    </location>
</feature>
<protein>
    <submittedName>
        <fullName evidence="7">Polysaccharide biosynthesis protein</fullName>
    </submittedName>
</protein>
<organism evidence="7 8">
    <name type="scientific">Terribacillus saccharophilus</name>
    <dbReference type="NCBI Taxonomy" id="361277"/>
    <lineage>
        <taxon>Bacteria</taxon>
        <taxon>Bacillati</taxon>
        <taxon>Bacillota</taxon>
        <taxon>Bacilli</taxon>
        <taxon>Bacillales</taxon>
        <taxon>Bacillaceae</taxon>
        <taxon>Terribacillus</taxon>
    </lineage>
</organism>
<feature type="transmembrane region" description="Helical" evidence="6">
    <location>
        <begin position="380"/>
        <end position="397"/>
    </location>
</feature>
<keyword evidence="8" id="KW-1185">Reference proteome</keyword>
<dbReference type="Proteomes" id="UP000216852">
    <property type="component" value="Unassembled WGS sequence"/>
</dbReference>
<evidence type="ECO:0000256" key="5">
    <source>
        <dbReference type="ARBA" id="ARBA00023136"/>
    </source>
</evidence>
<evidence type="ECO:0000256" key="2">
    <source>
        <dbReference type="ARBA" id="ARBA00022475"/>
    </source>
</evidence>
<keyword evidence="5 6" id="KW-0472">Membrane</keyword>
<comment type="subcellular location">
    <subcellularLocation>
        <location evidence="1">Cell membrane</location>
        <topology evidence="1">Multi-pass membrane protein</topology>
    </subcellularLocation>
</comment>
<feature type="transmembrane region" description="Helical" evidence="6">
    <location>
        <begin position="145"/>
        <end position="167"/>
    </location>
</feature>
<dbReference type="InterPro" id="IPR002797">
    <property type="entry name" value="Polysacc_synth"/>
</dbReference>
<proteinExistence type="predicted"/>
<feature type="transmembrane region" description="Helical" evidence="6">
    <location>
        <begin position="325"/>
        <end position="349"/>
    </location>
</feature>
<dbReference type="Pfam" id="PF01943">
    <property type="entry name" value="Polysacc_synt"/>
    <property type="match status" value="1"/>
</dbReference>
<feature type="transmembrane region" description="Helical" evidence="6">
    <location>
        <begin position="286"/>
        <end position="305"/>
    </location>
</feature>
<keyword evidence="2" id="KW-1003">Cell membrane</keyword>
<feature type="transmembrane region" description="Helical" evidence="6">
    <location>
        <begin position="243"/>
        <end position="262"/>
    </location>
</feature>
<dbReference type="EMBL" id="NPBJ01000021">
    <property type="protein sequence ID" value="PAD99655.1"/>
    <property type="molecule type" value="Genomic_DNA"/>
</dbReference>
<keyword evidence="4 6" id="KW-1133">Transmembrane helix</keyword>
<gene>
    <name evidence="7" type="ORF">CHH48_10410</name>
</gene>
<dbReference type="PANTHER" id="PTHR30250">
    <property type="entry name" value="PST FAMILY PREDICTED COLANIC ACID TRANSPORTER"/>
    <property type="match status" value="1"/>
</dbReference>
<evidence type="ECO:0000256" key="3">
    <source>
        <dbReference type="ARBA" id="ARBA00022692"/>
    </source>
</evidence>
<evidence type="ECO:0000256" key="6">
    <source>
        <dbReference type="SAM" id="Phobius"/>
    </source>
</evidence>
<evidence type="ECO:0000313" key="7">
    <source>
        <dbReference type="EMBL" id="PAD99655.1"/>
    </source>
</evidence>
<feature type="transmembrane region" description="Helical" evidence="6">
    <location>
        <begin position="356"/>
        <end position="374"/>
    </location>
</feature>
<dbReference type="InterPro" id="IPR050833">
    <property type="entry name" value="Poly_Biosynth_Transport"/>
</dbReference>
<dbReference type="PANTHER" id="PTHR30250:SF11">
    <property type="entry name" value="O-ANTIGEN TRANSPORTER-RELATED"/>
    <property type="match status" value="1"/>
</dbReference>
<evidence type="ECO:0000256" key="1">
    <source>
        <dbReference type="ARBA" id="ARBA00004651"/>
    </source>
</evidence>
<accession>A0ABX4GXP4</accession>
<name>A0ABX4GXP4_9BACI</name>
<feature type="transmembrane region" description="Helical" evidence="6">
    <location>
        <begin position="435"/>
        <end position="454"/>
    </location>
</feature>